<feature type="compositionally biased region" description="Polar residues" evidence="9">
    <location>
        <begin position="287"/>
        <end position="297"/>
    </location>
</feature>
<dbReference type="GO" id="GO:0021556">
    <property type="term" value="P:central nervous system formation"/>
    <property type="evidence" value="ECO:0007669"/>
    <property type="project" value="UniProtKB-ARBA"/>
</dbReference>
<feature type="compositionally biased region" description="Basic and acidic residues" evidence="9">
    <location>
        <begin position="586"/>
        <end position="600"/>
    </location>
</feature>
<proteinExistence type="predicted"/>
<dbReference type="GO" id="GO:0005634">
    <property type="term" value="C:nucleus"/>
    <property type="evidence" value="ECO:0007669"/>
    <property type="project" value="UniProtKB-SubCell"/>
</dbReference>
<feature type="compositionally biased region" description="Polar residues" evidence="9">
    <location>
        <begin position="549"/>
        <end position="564"/>
    </location>
</feature>
<evidence type="ECO:0000256" key="5">
    <source>
        <dbReference type="ARBA" id="ARBA00023125"/>
    </source>
</evidence>
<feature type="region of interest" description="Disordered" evidence="9">
    <location>
        <begin position="541"/>
        <end position="603"/>
    </location>
</feature>
<evidence type="ECO:0000256" key="9">
    <source>
        <dbReference type="SAM" id="MobiDB-lite"/>
    </source>
</evidence>
<evidence type="ECO:0000313" key="13">
    <source>
        <dbReference type="Proteomes" id="UP001497472"/>
    </source>
</evidence>
<dbReference type="GO" id="GO:0048749">
    <property type="term" value="P:compound eye development"/>
    <property type="evidence" value="ECO:0007669"/>
    <property type="project" value="UniProtKB-ARBA"/>
</dbReference>
<keyword evidence="6" id="KW-0804">Transcription</keyword>
<keyword evidence="10" id="KW-0472">Membrane</keyword>
<comment type="subcellular location">
    <subcellularLocation>
        <location evidence="1 8">Nucleus</location>
    </subcellularLocation>
</comment>
<dbReference type="PANTHER" id="PTHR33215">
    <property type="entry name" value="PROTEIN DISTAL ANTENNA"/>
    <property type="match status" value="1"/>
</dbReference>
<dbReference type="GO" id="GO:0007379">
    <property type="term" value="P:segment specification"/>
    <property type="evidence" value="ECO:0007669"/>
    <property type="project" value="UniProtKB-ARBA"/>
</dbReference>
<feature type="region of interest" description="Disordered" evidence="9">
    <location>
        <begin position="110"/>
        <end position="129"/>
    </location>
</feature>
<feature type="compositionally biased region" description="Basic and acidic residues" evidence="9">
    <location>
        <begin position="566"/>
        <end position="577"/>
    </location>
</feature>
<dbReference type="InterPro" id="IPR051839">
    <property type="entry name" value="RD_transcriptional_regulator"/>
</dbReference>
<dbReference type="GO" id="GO:0003677">
    <property type="term" value="F:DNA binding"/>
    <property type="evidence" value="ECO:0007669"/>
    <property type="project" value="UniProtKB-UniRule"/>
</dbReference>
<dbReference type="SUPFAM" id="SSF46689">
    <property type="entry name" value="Homeodomain-like"/>
    <property type="match status" value="1"/>
</dbReference>
<evidence type="ECO:0000256" key="7">
    <source>
        <dbReference type="ARBA" id="ARBA00023242"/>
    </source>
</evidence>
<keyword evidence="3" id="KW-0597">Phosphoprotein</keyword>
<accession>A0AAV1JLP6</accession>
<keyword evidence="4" id="KW-0805">Transcription regulation</keyword>
<keyword evidence="7 8" id="KW-0539">Nucleus</keyword>
<dbReference type="GO" id="GO:0003700">
    <property type="term" value="F:DNA-binding transcription factor activity"/>
    <property type="evidence" value="ECO:0007669"/>
    <property type="project" value="UniProtKB-ARBA"/>
</dbReference>
<feature type="compositionally biased region" description="Basic and acidic residues" evidence="9">
    <location>
        <begin position="253"/>
        <end position="269"/>
    </location>
</feature>
<dbReference type="Gene3D" id="1.10.10.10">
    <property type="entry name" value="Winged helix-like DNA-binding domain superfamily/Winged helix DNA-binding domain"/>
    <property type="match status" value="1"/>
</dbReference>
<dbReference type="EMBL" id="CAVLEF010000082">
    <property type="protein sequence ID" value="CAK1550436.1"/>
    <property type="molecule type" value="Genomic_DNA"/>
</dbReference>
<feature type="DNA-binding region" description="H-T-H motif" evidence="8">
    <location>
        <begin position="218"/>
        <end position="238"/>
    </location>
</feature>
<evidence type="ECO:0000313" key="12">
    <source>
        <dbReference type="EMBL" id="CAK1550436.1"/>
    </source>
</evidence>
<evidence type="ECO:0000256" key="2">
    <source>
        <dbReference type="ARBA" id="ARBA00022473"/>
    </source>
</evidence>
<dbReference type="Pfam" id="PF04218">
    <property type="entry name" value="CENP-B_N"/>
    <property type="match status" value="1"/>
</dbReference>
<evidence type="ECO:0000256" key="4">
    <source>
        <dbReference type="ARBA" id="ARBA00023015"/>
    </source>
</evidence>
<keyword evidence="10" id="KW-1133">Transmembrane helix</keyword>
<comment type="caution">
    <text evidence="12">The sequence shown here is derived from an EMBL/GenBank/DDBJ whole genome shotgun (WGS) entry which is preliminary data.</text>
</comment>
<keyword evidence="10" id="KW-0812">Transmembrane</keyword>
<feature type="transmembrane region" description="Helical" evidence="10">
    <location>
        <begin position="15"/>
        <end position="38"/>
    </location>
</feature>
<feature type="region of interest" description="Disordered" evidence="9">
    <location>
        <begin position="387"/>
        <end position="436"/>
    </location>
</feature>
<dbReference type="Proteomes" id="UP001497472">
    <property type="component" value="Unassembled WGS sequence"/>
</dbReference>
<gene>
    <name evidence="12" type="ORF">LNINA_LOCUS9663</name>
</gene>
<dbReference type="InterPro" id="IPR007889">
    <property type="entry name" value="HTH_Psq"/>
</dbReference>
<dbReference type="PANTHER" id="PTHR33215:SF13">
    <property type="entry name" value="PROTEIN DISTAL ANTENNA"/>
    <property type="match status" value="1"/>
</dbReference>
<keyword evidence="13" id="KW-1185">Reference proteome</keyword>
<evidence type="ECO:0000259" key="11">
    <source>
        <dbReference type="PROSITE" id="PS50960"/>
    </source>
</evidence>
<reference evidence="12 13" key="1">
    <citation type="submission" date="2023-11" db="EMBL/GenBank/DDBJ databases">
        <authorList>
            <person name="Okamura Y."/>
        </authorList>
    </citation>
    <scope>NUCLEOTIDE SEQUENCE [LARGE SCALE GENOMIC DNA]</scope>
</reference>
<dbReference type="GO" id="GO:0007469">
    <property type="term" value="P:antennal development"/>
    <property type="evidence" value="ECO:0007669"/>
    <property type="project" value="UniProtKB-ARBA"/>
</dbReference>
<feature type="domain" description="HTH psq-type" evidence="11">
    <location>
        <begin position="191"/>
        <end position="242"/>
    </location>
</feature>
<evidence type="ECO:0000256" key="10">
    <source>
        <dbReference type="SAM" id="Phobius"/>
    </source>
</evidence>
<dbReference type="FunFam" id="1.10.10.10:FF:000293">
    <property type="entry name" value="Tigger transposable element-derived protein 5"/>
    <property type="match status" value="1"/>
</dbReference>
<protein>
    <recommendedName>
        <fullName evidence="11">HTH psq-type domain-containing protein</fullName>
    </recommendedName>
</protein>
<evidence type="ECO:0000256" key="6">
    <source>
        <dbReference type="ARBA" id="ARBA00023163"/>
    </source>
</evidence>
<dbReference type="InterPro" id="IPR009057">
    <property type="entry name" value="Homeodomain-like_sf"/>
</dbReference>
<keyword evidence="2" id="KW-0217">Developmental protein</keyword>
<evidence type="ECO:0000256" key="1">
    <source>
        <dbReference type="ARBA" id="ARBA00004123"/>
    </source>
</evidence>
<evidence type="ECO:0000256" key="3">
    <source>
        <dbReference type="ARBA" id="ARBA00022553"/>
    </source>
</evidence>
<dbReference type="PROSITE" id="PS50960">
    <property type="entry name" value="HTH_PSQ"/>
    <property type="match status" value="1"/>
</dbReference>
<feature type="compositionally biased region" description="Polar residues" evidence="9">
    <location>
        <begin position="422"/>
        <end position="436"/>
    </location>
</feature>
<keyword evidence="5 8" id="KW-0238">DNA-binding</keyword>
<sequence length="701" mass="76976">MYPNTKSRKSPRSNFQYLFSFLSAILFLYYNIVLARIINRYEVRNKCGPHFESFRKTRFPCERFVLLGFLLSMGIEEAEKNAHNHLASSLALLASVRMGPVFTATVRGGGARGEGWTDKGEARPASGEPRLALSRHSVDVRASRLRIEAILLLDKFPTSCSFTISKTADLSRIVNTTHVPARNKREAKMTTKGKRPMRALTPEDKIEAIQRVNDGESKASVARDIGVPESTLRGWCKNEDKLRYMTSRLSSPDTDKSNDGEPPDKRARTESPAALQSPATAGLDLSTPVSASHGISQPTPPADAPVELTTKRSEPSPPPHAPRDRRPEPGASVSMSAISPLSGLGHLPGLTHSHLGLSFNEIATNLTLLAQLNPGLSALSAQPASRALRSVRSPKPTHNGVLNLNDTKHRSKSSHSTDHYRQSSAKSNHHATPQLSANQPVDDTLWYWLKTQQAMLDLTAQTTATHPLQLGKPSEPTLPPKPVAPAPPIGSHLDYNRNSWLWQYYKQFGGAMPLPEDKLKSASQVPKDKSAENILYSHLTKGKTEEEQVVTTAPPSPPRQQQEIQRVPEPEDARICDTETVTNSERGTENKEPVTDKSVDSGRSQIKARTVLDNLLFNNSNQTQGSEDNKINSTYGGWEAGTAEALEHGEKFLAWLEASGDPSVTRMHVHQLRALLHNLRTRRAAAVPAVPTATAEGARRK</sequence>
<dbReference type="AlphaFoldDB" id="A0AAV1JLP6"/>
<evidence type="ECO:0000256" key="8">
    <source>
        <dbReference type="PROSITE-ProRule" id="PRU00320"/>
    </source>
</evidence>
<dbReference type="InterPro" id="IPR036388">
    <property type="entry name" value="WH-like_DNA-bd_sf"/>
</dbReference>
<name>A0AAV1JLP6_9NEOP</name>
<organism evidence="12 13">
    <name type="scientific">Leptosia nina</name>
    <dbReference type="NCBI Taxonomy" id="320188"/>
    <lineage>
        <taxon>Eukaryota</taxon>
        <taxon>Metazoa</taxon>
        <taxon>Ecdysozoa</taxon>
        <taxon>Arthropoda</taxon>
        <taxon>Hexapoda</taxon>
        <taxon>Insecta</taxon>
        <taxon>Pterygota</taxon>
        <taxon>Neoptera</taxon>
        <taxon>Endopterygota</taxon>
        <taxon>Lepidoptera</taxon>
        <taxon>Glossata</taxon>
        <taxon>Ditrysia</taxon>
        <taxon>Papilionoidea</taxon>
        <taxon>Pieridae</taxon>
        <taxon>Pierinae</taxon>
        <taxon>Leptosia</taxon>
    </lineage>
</organism>
<feature type="region of interest" description="Disordered" evidence="9">
    <location>
        <begin position="246"/>
        <end position="337"/>
    </location>
</feature>